<keyword evidence="6" id="KW-1185">Reference proteome</keyword>
<name>A0ABV6HF60_9SPHI</name>
<evidence type="ECO:0000313" key="5">
    <source>
        <dbReference type="EMBL" id="MFC0316795.1"/>
    </source>
</evidence>
<keyword evidence="2 5" id="KW-0238">DNA-binding</keyword>
<dbReference type="PANTHER" id="PTHR30146">
    <property type="entry name" value="LACI-RELATED TRANSCRIPTIONAL REPRESSOR"/>
    <property type="match status" value="1"/>
</dbReference>
<dbReference type="RefSeq" id="WP_130858142.1">
    <property type="nucleotide sequence ID" value="NZ_JBHLWO010000001.1"/>
</dbReference>
<evidence type="ECO:0000256" key="2">
    <source>
        <dbReference type="ARBA" id="ARBA00023125"/>
    </source>
</evidence>
<dbReference type="Gene3D" id="3.40.50.2300">
    <property type="match status" value="2"/>
</dbReference>
<dbReference type="Pfam" id="PF00356">
    <property type="entry name" value="LacI"/>
    <property type="match status" value="1"/>
</dbReference>
<dbReference type="SUPFAM" id="SSF47413">
    <property type="entry name" value="lambda repressor-like DNA-binding domains"/>
    <property type="match status" value="1"/>
</dbReference>
<sequence length="344" mass="38724">MREHKPDKSEISIVDIAEALNVSAATVSRALNDNPRISEATRKRVKDKAEELGYRHNSMASSLRNKRSNIIGMIVPRISMYFHAIFITALQNRLQEEGYSLMVCQSNDSESIEQKLAATLYSSRVDALVVSLALYTEDYKHFDGFTKQGIPLIFYDRVPTKTYAAHIIKGDDYRGGLLAGNHLIETGCSKIAYISGPLSCSIYKERTEGFQHALDKAKIKLERKWCFYQELTAENAWNSLRQIFVGKERPDGIFASNDTTALAAVEFAREQGIKIPDELKIVGYSNDPRASIISPPITTIDQHPVEMANRVAQKLLNLLKDKSLRAINDTREIVPVTLVRRMTT</sequence>
<dbReference type="PROSITE" id="PS50932">
    <property type="entry name" value="HTH_LACI_2"/>
    <property type="match status" value="1"/>
</dbReference>
<protein>
    <submittedName>
        <fullName evidence="5">LacI family DNA-binding transcriptional regulator</fullName>
    </submittedName>
</protein>
<dbReference type="SUPFAM" id="SSF53822">
    <property type="entry name" value="Periplasmic binding protein-like I"/>
    <property type="match status" value="1"/>
</dbReference>
<dbReference type="InterPro" id="IPR028082">
    <property type="entry name" value="Peripla_BP_I"/>
</dbReference>
<proteinExistence type="predicted"/>
<dbReference type="GO" id="GO:0003677">
    <property type="term" value="F:DNA binding"/>
    <property type="evidence" value="ECO:0007669"/>
    <property type="project" value="UniProtKB-KW"/>
</dbReference>
<dbReference type="InterPro" id="IPR000843">
    <property type="entry name" value="HTH_LacI"/>
</dbReference>
<gene>
    <name evidence="5" type="ORF">ACFFI0_00695</name>
</gene>
<keyword evidence="3" id="KW-0804">Transcription</keyword>
<evidence type="ECO:0000256" key="3">
    <source>
        <dbReference type="ARBA" id="ARBA00023163"/>
    </source>
</evidence>
<evidence type="ECO:0000313" key="6">
    <source>
        <dbReference type="Proteomes" id="UP001589774"/>
    </source>
</evidence>
<dbReference type="PANTHER" id="PTHR30146:SF109">
    <property type="entry name" value="HTH-TYPE TRANSCRIPTIONAL REGULATOR GALS"/>
    <property type="match status" value="1"/>
</dbReference>
<dbReference type="Gene3D" id="1.10.260.40">
    <property type="entry name" value="lambda repressor-like DNA-binding domains"/>
    <property type="match status" value="1"/>
</dbReference>
<accession>A0ABV6HF60</accession>
<dbReference type="Pfam" id="PF13377">
    <property type="entry name" value="Peripla_BP_3"/>
    <property type="match status" value="1"/>
</dbReference>
<keyword evidence="1" id="KW-0805">Transcription regulation</keyword>
<dbReference type="Proteomes" id="UP001589774">
    <property type="component" value="Unassembled WGS sequence"/>
</dbReference>
<dbReference type="InterPro" id="IPR046335">
    <property type="entry name" value="LacI/GalR-like_sensor"/>
</dbReference>
<organism evidence="5 6">
    <name type="scientific">Olivibacter oleidegradans</name>
    <dbReference type="NCBI Taxonomy" id="760123"/>
    <lineage>
        <taxon>Bacteria</taxon>
        <taxon>Pseudomonadati</taxon>
        <taxon>Bacteroidota</taxon>
        <taxon>Sphingobacteriia</taxon>
        <taxon>Sphingobacteriales</taxon>
        <taxon>Sphingobacteriaceae</taxon>
        <taxon>Olivibacter</taxon>
    </lineage>
</organism>
<dbReference type="CDD" id="cd06267">
    <property type="entry name" value="PBP1_LacI_sugar_binding-like"/>
    <property type="match status" value="1"/>
</dbReference>
<dbReference type="SMART" id="SM00354">
    <property type="entry name" value="HTH_LACI"/>
    <property type="match status" value="1"/>
</dbReference>
<dbReference type="InterPro" id="IPR010982">
    <property type="entry name" value="Lambda_DNA-bd_dom_sf"/>
</dbReference>
<reference evidence="5 6" key="1">
    <citation type="submission" date="2024-09" db="EMBL/GenBank/DDBJ databases">
        <authorList>
            <person name="Sun Q."/>
            <person name="Mori K."/>
        </authorList>
    </citation>
    <scope>NUCLEOTIDE SEQUENCE [LARGE SCALE GENOMIC DNA]</scope>
    <source>
        <strain evidence="5 6">CCM 7765</strain>
    </source>
</reference>
<dbReference type="EMBL" id="JBHLWO010000001">
    <property type="protein sequence ID" value="MFC0316795.1"/>
    <property type="molecule type" value="Genomic_DNA"/>
</dbReference>
<feature type="domain" description="HTH lacI-type" evidence="4">
    <location>
        <begin position="11"/>
        <end position="65"/>
    </location>
</feature>
<evidence type="ECO:0000256" key="1">
    <source>
        <dbReference type="ARBA" id="ARBA00023015"/>
    </source>
</evidence>
<evidence type="ECO:0000259" key="4">
    <source>
        <dbReference type="PROSITE" id="PS50932"/>
    </source>
</evidence>
<dbReference type="CDD" id="cd01392">
    <property type="entry name" value="HTH_LacI"/>
    <property type="match status" value="1"/>
</dbReference>
<comment type="caution">
    <text evidence="5">The sequence shown here is derived from an EMBL/GenBank/DDBJ whole genome shotgun (WGS) entry which is preliminary data.</text>
</comment>